<gene>
    <name evidence="4" type="ORF">CUN48_12830</name>
</gene>
<dbReference type="InterPro" id="IPR051457">
    <property type="entry name" value="2-oxoacid:Fd_oxidoreductase"/>
</dbReference>
<dbReference type="AlphaFoldDB" id="A0A2M8Q9Z9"/>
<organism evidence="4 5">
    <name type="scientific">Candidatus Thermofonsia Clade 3 bacterium</name>
    <dbReference type="NCBI Taxonomy" id="2364212"/>
    <lineage>
        <taxon>Bacteria</taxon>
        <taxon>Bacillati</taxon>
        <taxon>Chloroflexota</taxon>
        <taxon>Candidatus Thermofontia</taxon>
        <taxon>Candidatus Thermofonsia Clade 3</taxon>
    </lineage>
</organism>
<feature type="domain" description="Thiamine pyrophosphate enzyme TPP-binding" evidence="2">
    <location>
        <begin position="84"/>
        <end position="232"/>
    </location>
</feature>
<sequence>MTLVKNGSVATNGAQATTAHGAQPKAPVASAPGVNIIGLVKADYKGLESTLCNGCGHDSISSQIITACYELGVKPEHIVKFSGIGCSSKSPAYFMSRSFGFNALHGRMPSVAQGALMANHTLRGLGVSGDGDTGSIGLGQFMHLIRRNLRMVYIIENNGVYGLTKGQFSATADVGQELKHAGRNEFPPIDLCRAAIVADCGFVARSFAGDPKQVVMLLKAALSHRGTAVLDIISPCVTFNNRDDSTKSYTWGKAHDERINDFGFVMSQEEIRVDYAEGETKEVELFDGSKIVLKKLDGSHDPTDKQAALRLLTEAHERQLFITGLLYINNERPNLAETYHLVKPIASYQQDKLRPSRESLQKIISAMY</sequence>
<dbReference type="PANTHER" id="PTHR48084:SF5">
    <property type="entry name" value="BLR6744 PROTEIN"/>
    <property type="match status" value="1"/>
</dbReference>
<dbReference type="Pfam" id="PF02775">
    <property type="entry name" value="TPP_enzyme_C"/>
    <property type="match status" value="1"/>
</dbReference>
<reference evidence="4 5" key="1">
    <citation type="submission" date="2017-11" db="EMBL/GenBank/DDBJ databases">
        <title>Evolution of Phototrophy in the Chloroflexi Phylum Driven by Horizontal Gene Transfer.</title>
        <authorList>
            <person name="Ward L.M."/>
            <person name="Hemp J."/>
            <person name="Shih P.M."/>
            <person name="Mcglynn S.E."/>
            <person name="Fischer W."/>
        </authorList>
    </citation>
    <scope>NUCLEOTIDE SEQUENCE [LARGE SCALE GENOMIC DNA]</scope>
    <source>
        <strain evidence="4">JP3_7</strain>
    </source>
</reference>
<dbReference type="GO" id="GO:0016625">
    <property type="term" value="F:oxidoreductase activity, acting on the aldehyde or oxo group of donors, iron-sulfur protein as acceptor"/>
    <property type="evidence" value="ECO:0007669"/>
    <property type="project" value="UniProtKB-ARBA"/>
</dbReference>
<feature type="domain" description="Pyruvate ferredoxin oxidoreductase beta subunit C-terminal" evidence="3">
    <location>
        <begin position="293"/>
        <end position="339"/>
    </location>
</feature>
<dbReference type="CDD" id="cd03375">
    <property type="entry name" value="TPP_OGFOR"/>
    <property type="match status" value="1"/>
</dbReference>
<proteinExistence type="predicted"/>
<dbReference type="SUPFAM" id="SSF52518">
    <property type="entry name" value="Thiamin diphosphate-binding fold (THDP-binding)"/>
    <property type="match status" value="1"/>
</dbReference>
<dbReference type="GO" id="GO:0030976">
    <property type="term" value="F:thiamine pyrophosphate binding"/>
    <property type="evidence" value="ECO:0007669"/>
    <property type="project" value="InterPro"/>
</dbReference>
<dbReference type="GO" id="GO:0045333">
    <property type="term" value="P:cellular respiration"/>
    <property type="evidence" value="ECO:0007669"/>
    <property type="project" value="UniProtKB-ARBA"/>
</dbReference>
<dbReference type="InterPro" id="IPR029061">
    <property type="entry name" value="THDP-binding"/>
</dbReference>
<dbReference type="InterPro" id="IPR011766">
    <property type="entry name" value="TPP_enzyme_TPP-bd"/>
</dbReference>
<protein>
    <submittedName>
        <fullName evidence="4">2-oxoglutarate ferredoxin oxidoreductase subunit beta</fullName>
    </submittedName>
</protein>
<keyword evidence="1" id="KW-0560">Oxidoreductase</keyword>
<dbReference type="PANTHER" id="PTHR48084">
    <property type="entry name" value="2-OXOGLUTARATE OXIDOREDUCTASE SUBUNIT KORB-RELATED"/>
    <property type="match status" value="1"/>
</dbReference>
<name>A0A2M8Q9Z9_9CHLR</name>
<dbReference type="Gene3D" id="3.40.50.970">
    <property type="match status" value="1"/>
</dbReference>
<dbReference type="InterPro" id="IPR032686">
    <property type="entry name" value="PFO_beta_C"/>
</dbReference>
<comment type="caution">
    <text evidence="4">The sequence shown here is derived from an EMBL/GenBank/DDBJ whole genome shotgun (WGS) entry which is preliminary data.</text>
</comment>
<dbReference type="EMBL" id="PGTN01000121">
    <property type="protein sequence ID" value="PJF46626.1"/>
    <property type="molecule type" value="Genomic_DNA"/>
</dbReference>
<accession>A0A2M8Q9Z9</accession>
<dbReference type="Pfam" id="PF12367">
    <property type="entry name" value="PFO_beta_C"/>
    <property type="match status" value="1"/>
</dbReference>
<evidence type="ECO:0000256" key="1">
    <source>
        <dbReference type="ARBA" id="ARBA00023002"/>
    </source>
</evidence>
<evidence type="ECO:0000313" key="4">
    <source>
        <dbReference type="EMBL" id="PJF46626.1"/>
    </source>
</evidence>
<evidence type="ECO:0000259" key="3">
    <source>
        <dbReference type="Pfam" id="PF12367"/>
    </source>
</evidence>
<dbReference type="Proteomes" id="UP000230790">
    <property type="component" value="Unassembled WGS sequence"/>
</dbReference>
<evidence type="ECO:0000259" key="2">
    <source>
        <dbReference type="Pfam" id="PF02775"/>
    </source>
</evidence>
<evidence type="ECO:0000313" key="5">
    <source>
        <dbReference type="Proteomes" id="UP000230790"/>
    </source>
</evidence>